<sequence length="49" mass="5389">MKRSMMIASAAMEHRISGQIGQPAACMIENKGLSPGRRKDRCAGMAQRR</sequence>
<protein>
    <submittedName>
        <fullName evidence="1">Uncharacterized protein</fullName>
    </submittedName>
</protein>
<dbReference type="EMBL" id="JABSNM010000004">
    <property type="protein sequence ID" value="NRT55647.1"/>
    <property type="molecule type" value="Genomic_DNA"/>
</dbReference>
<name>A0ABX2G2L0_9BURK</name>
<organism evidence="1 2">
    <name type="scientific">Sphaerotilus uruguayifluvii</name>
    <dbReference type="NCBI Taxonomy" id="2735897"/>
    <lineage>
        <taxon>Bacteria</taxon>
        <taxon>Pseudomonadati</taxon>
        <taxon>Pseudomonadota</taxon>
        <taxon>Betaproteobacteria</taxon>
        <taxon>Burkholderiales</taxon>
        <taxon>Sphaerotilaceae</taxon>
        <taxon>Sphaerotilus</taxon>
    </lineage>
</organism>
<comment type="caution">
    <text evidence="1">The sequence shown here is derived from an EMBL/GenBank/DDBJ whole genome shotgun (WGS) entry which is preliminary data.</text>
</comment>
<gene>
    <name evidence="1" type="ORF">HNQ01_001359</name>
</gene>
<evidence type="ECO:0000313" key="2">
    <source>
        <dbReference type="Proteomes" id="UP001516061"/>
    </source>
</evidence>
<reference evidence="1 2" key="1">
    <citation type="submission" date="2020-05" db="EMBL/GenBank/DDBJ databases">
        <title>Genomic Encyclopedia of Type Strains, Phase IV (KMG-V): Genome sequencing to study the core and pangenomes of soil and plant-associated prokaryotes.</title>
        <authorList>
            <person name="Whitman W."/>
        </authorList>
    </citation>
    <scope>NUCLEOTIDE SEQUENCE [LARGE SCALE GENOMIC DNA]</scope>
    <source>
        <strain evidence="1 2">C29</strain>
    </source>
</reference>
<keyword evidence="2" id="KW-1185">Reference proteome</keyword>
<accession>A0ABX2G2L0</accession>
<evidence type="ECO:0000313" key="1">
    <source>
        <dbReference type="EMBL" id="NRT55647.1"/>
    </source>
</evidence>
<dbReference type="RefSeq" id="WP_286180540.1">
    <property type="nucleotide sequence ID" value="NZ_JABSNM010000004.1"/>
</dbReference>
<proteinExistence type="predicted"/>
<dbReference type="Proteomes" id="UP001516061">
    <property type="component" value="Unassembled WGS sequence"/>
</dbReference>